<accession>A0A7W3T504</accession>
<evidence type="ECO:0000256" key="4">
    <source>
        <dbReference type="SAM" id="MobiDB-lite"/>
    </source>
</evidence>
<evidence type="ECO:0000256" key="2">
    <source>
        <dbReference type="ARBA" id="ARBA00022729"/>
    </source>
</evidence>
<evidence type="ECO:0000256" key="1">
    <source>
        <dbReference type="ARBA" id="ARBA00010088"/>
    </source>
</evidence>
<dbReference type="AlphaFoldDB" id="A0A7W3T504"/>
<comment type="similarity">
    <text evidence="1">Belongs to the peptidase S33 family.</text>
</comment>
<keyword evidence="2" id="KW-0732">Signal</keyword>
<dbReference type="PANTHER" id="PTHR43248">
    <property type="entry name" value="2-SUCCINYL-6-HYDROXY-2,4-CYCLOHEXADIENE-1-CARBOXYLATE SYNTHASE"/>
    <property type="match status" value="1"/>
</dbReference>
<keyword evidence="3 6" id="KW-0378">Hydrolase</keyword>
<feature type="region of interest" description="Disordered" evidence="4">
    <location>
        <begin position="1"/>
        <end position="41"/>
    </location>
</feature>
<comment type="caution">
    <text evidence="6">The sequence shown here is derived from an EMBL/GenBank/DDBJ whole genome shotgun (WGS) entry which is preliminary data.</text>
</comment>
<organism evidence="6 7">
    <name type="scientific">Streptomyces calidiresistens</name>
    <dbReference type="NCBI Taxonomy" id="1485586"/>
    <lineage>
        <taxon>Bacteria</taxon>
        <taxon>Bacillati</taxon>
        <taxon>Actinomycetota</taxon>
        <taxon>Actinomycetes</taxon>
        <taxon>Kitasatosporales</taxon>
        <taxon>Streptomycetaceae</taxon>
        <taxon>Streptomyces</taxon>
    </lineage>
</organism>
<gene>
    <name evidence="6" type="ORF">FOE67_16255</name>
</gene>
<protein>
    <submittedName>
        <fullName evidence="6">Alpha/beta fold hydrolase</fullName>
    </submittedName>
</protein>
<dbReference type="GO" id="GO:0016787">
    <property type="term" value="F:hydrolase activity"/>
    <property type="evidence" value="ECO:0007669"/>
    <property type="project" value="UniProtKB-KW"/>
</dbReference>
<evidence type="ECO:0000313" key="7">
    <source>
        <dbReference type="Proteomes" id="UP000530234"/>
    </source>
</evidence>
<dbReference type="Proteomes" id="UP000530234">
    <property type="component" value="Unassembled WGS sequence"/>
</dbReference>
<dbReference type="Gene3D" id="3.40.50.1820">
    <property type="entry name" value="alpha/beta hydrolase"/>
    <property type="match status" value="1"/>
</dbReference>
<dbReference type="EMBL" id="VKHS01000407">
    <property type="protein sequence ID" value="MBB0231027.1"/>
    <property type="molecule type" value="Genomic_DNA"/>
</dbReference>
<evidence type="ECO:0000259" key="5">
    <source>
        <dbReference type="Pfam" id="PF08386"/>
    </source>
</evidence>
<feature type="compositionally biased region" description="Basic and acidic residues" evidence="4">
    <location>
        <begin position="1"/>
        <end position="12"/>
    </location>
</feature>
<feature type="region of interest" description="Disordered" evidence="4">
    <location>
        <begin position="98"/>
        <end position="117"/>
    </location>
</feature>
<sequence length="573" mass="60321">MPDMRRDGRYVDDGPSVPMRAPRAHPKGSAAMSRTPRRPFRRRAGTLLAAGAVLAAAGCGGGVGSAPAPGAAAPVTGDDLADLPTALTEQELSWSACGEAEETQGGDAGTPPPVEESPWECADLTVPLDWDAPEGETLDIALIRSRATGPEAERIGSLIFNFGGPGGSGVVTLPAFGPEYATLHERYDLVSFDPRGVGASSGVVCLDDAELDEWFAAPITPADPGDDGEVAAYTDRLASFANACEERQGDLLPHLTTTDTARDVNLLRHVLGDGRLYYFGVSYGTELGAVTAHLYPERMGRVVLDAVVDPTMTRAESALGQARGFHLALGNFLEDCAGEDDCPLGGDPAEGERVLADLLEGLREEPLPTADPQRPLTQSLAWSGLAQALYSQDFWPFLTEGLDDALDEEEPDGTILRILGDAMNGRSSDGSYSTLQSSFVAINCADSSERYTVEDVRARLPEFREASPVFGEGMAWGMLSCTGWPVEGEAELPTVNAEGAAPMLLIGTTGDPATPYEGTAAMREALGEGVAVELTRQGEGHGAYTGGSRCVSRAVDRYLLDGELPEDGLVCSD</sequence>
<proteinExistence type="inferred from homology"/>
<dbReference type="PANTHER" id="PTHR43248:SF29">
    <property type="entry name" value="TRIPEPTIDYL AMINOPEPTIDASE"/>
    <property type="match status" value="1"/>
</dbReference>
<keyword evidence="7" id="KW-1185">Reference proteome</keyword>
<reference evidence="7" key="1">
    <citation type="submission" date="2019-10" db="EMBL/GenBank/DDBJ databases">
        <title>Streptomyces sp. nov., a novel actinobacterium isolated from alkaline environment.</title>
        <authorList>
            <person name="Golinska P."/>
        </authorList>
    </citation>
    <scope>NUCLEOTIDE SEQUENCE [LARGE SCALE GENOMIC DNA]</scope>
    <source>
        <strain evidence="7">DSM 42108</strain>
    </source>
</reference>
<feature type="domain" description="Peptidase S33 tripeptidyl aminopeptidase-like C-terminal" evidence="5">
    <location>
        <begin position="467"/>
        <end position="571"/>
    </location>
</feature>
<dbReference type="InterPro" id="IPR051601">
    <property type="entry name" value="Serine_prot/Carboxylest_S33"/>
</dbReference>
<name>A0A7W3T504_9ACTN</name>
<dbReference type="InterPro" id="IPR029058">
    <property type="entry name" value="AB_hydrolase_fold"/>
</dbReference>
<dbReference type="InterPro" id="IPR013595">
    <property type="entry name" value="Pept_S33_TAP-like_C"/>
</dbReference>
<dbReference type="SUPFAM" id="SSF53474">
    <property type="entry name" value="alpha/beta-Hydrolases"/>
    <property type="match status" value="1"/>
</dbReference>
<evidence type="ECO:0000313" key="6">
    <source>
        <dbReference type="EMBL" id="MBB0231027.1"/>
    </source>
</evidence>
<dbReference type="Pfam" id="PF08386">
    <property type="entry name" value="Abhydrolase_4"/>
    <property type="match status" value="1"/>
</dbReference>
<evidence type="ECO:0000256" key="3">
    <source>
        <dbReference type="ARBA" id="ARBA00022801"/>
    </source>
</evidence>